<dbReference type="EMBL" id="CP042476">
    <property type="protein sequence ID" value="QED36530.1"/>
    <property type="molecule type" value="Genomic_DNA"/>
</dbReference>
<gene>
    <name evidence="2" type="ORF">FK178_01835</name>
</gene>
<dbReference type="CDD" id="cd10929">
    <property type="entry name" value="CE4_u5"/>
    <property type="match status" value="1"/>
</dbReference>
<dbReference type="Gene3D" id="3.20.20.370">
    <property type="entry name" value="Glycoside hydrolase/deacetylase"/>
    <property type="match status" value="1"/>
</dbReference>
<dbReference type="KEGG" id="anp:FK178_01835"/>
<name>A0A5B8YF36_9FLAO</name>
<organism evidence="2 3">
    <name type="scientific">Antarcticibacterium arcticum</name>
    <dbReference type="NCBI Taxonomy" id="2585771"/>
    <lineage>
        <taxon>Bacteria</taxon>
        <taxon>Pseudomonadati</taxon>
        <taxon>Bacteroidota</taxon>
        <taxon>Flavobacteriia</taxon>
        <taxon>Flavobacteriales</taxon>
        <taxon>Flavobacteriaceae</taxon>
        <taxon>Antarcticibacterium</taxon>
    </lineage>
</organism>
<feature type="domain" description="NodB homology" evidence="1">
    <location>
        <begin position="37"/>
        <end position="181"/>
    </location>
</feature>
<evidence type="ECO:0000313" key="2">
    <source>
        <dbReference type="EMBL" id="QED36530.1"/>
    </source>
</evidence>
<accession>A0A5B8YF36</accession>
<sequence>MNQREGGLVISLDFELLWGVFDQINWEVQEDYFLNTRKVIPQVLDIFKNFNIHATWATVGMLFNKNWNEWERNKPANLPEYSNSGLSAYQFGSGIHSKGTEDMCFAPQLISKIAITPGQEIATHTYSHYYCLEPGQQAVQFKEDLLKAIELAKKINISLQSLVFPRNQLKKEYLEICFELGILNVRSNPQSWYWKDAKSNNIVTKISRTGDAYLDLGKKSYPWEEVIKIPGLPTLQMASRFLRPVEENNVLRALKLKRILKEMETAAGKKEIYHLWWHPHNFGNNPEESMKDLEIILEQFVLLRNKFGFQSLNMAEVGEQ</sequence>
<dbReference type="GO" id="GO:0005975">
    <property type="term" value="P:carbohydrate metabolic process"/>
    <property type="evidence" value="ECO:0007669"/>
    <property type="project" value="InterPro"/>
</dbReference>
<keyword evidence="3" id="KW-1185">Reference proteome</keyword>
<dbReference type="GO" id="GO:0016810">
    <property type="term" value="F:hydrolase activity, acting on carbon-nitrogen (but not peptide) bonds"/>
    <property type="evidence" value="ECO:0007669"/>
    <property type="project" value="InterPro"/>
</dbReference>
<dbReference type="InterPro" id="IPR002509">
    <property type="entry name" value="NODB_dom"/>
</dbReference>
<evidence type="ECO:0000313" key="3">
    <source>
        <dbReference type="Proteomes" id="UP000321954"/>
    </source>
</evidence>
<dbReference type="SUPFAM" id="SSF88713">
    <property type="entry name" value="Glycoside hydrolase/deacetylase"/>
    <property type="match status" value="1"/>
</dbReference>
<dbReference type="Proteomes" id="UP000321954">
    <property type="component" value="Chromosome"/>
</dbReference>
<proteinExistence type="predicted"/>
<dbReference type="RefSeq" id="WP_146830429.1">
    <property type="nucleotide sequence ID" value="NZ_CP042476.1"/>
</dbReference>
<protein>
    <submittedName>
        <fullName evidence="2">Polysaccharide deacetylase family protein</fullName>
    </submittedName>
</protein>
<evidence type="ECO:0000259" key="1">
    <source>
        <dbReference type="Pfam" id="PF01522"/>
    </source>
</evidence>
<reference evidence="2 3" key="1">
    <citation type="submission" date="2019-08" db="EMBL/GenBank/DDBJ databases">
        <title>Antarcticibacterium arcticum sp. nov., a bacterium isolated from marine sediment of the Canadian Beaufort Sea.</title>
        <authorList>
            <person name="Lee Y.M."/>
            <person name="Baek K."/>
            <person name="Lee D.-H."/>
            <person name="Shin S.C."/>
            <person name="Jin Y.K."/>
            <person name="Park Y."/>
        </authorList>
    </citation>
    <scope>NUCLEOTIDE SEQUENCE [LARGE SCALE GENOMIC DNA]</scope>
    <source>
        <strain evidence="2 3">PAMC 28998</strain>
    </source>
</reference>
<dbReference type="AlphaFoldDB" id="A0A5B8YF36"/>
<dbReference type="OrthoDB" id="7836272at2"/>
<dbReference type="Pfam" id="PF01522">
    <property type="entry name" value="Polysacc_deac_1"/>
    <property type="match status" value="1"/>
</dbReference>
<dbReference type="InterPro" id="IPR011330">
    <property type="entry name" value="Glyco_hydro/deAcase_b/a-brl"/>
</dbReference>